<name>A0A3G1KWE7_FORW1</name>
<dbReference type="KEGG" id="fwa:DCMF_19870"/>
<dbReference type="RefSeq" id="WP_148136037.1">
    <property type="nucleotide sequence ID" value="NZ_CP017634.1"/>
</dbReference>
<dbReference type="InterPro" id="IPR014284">
    <property type="entry name" value="RNA_pol_sigma-70_dom"/>
</dbReference>
<reference evidence="7 8" key="1">
    <citation type="submission" date="2016-10" db="EMBL/GenBank/DDBJ databases">
        <title>Complete Genome Sequence of Peptococcaceae strain DCMF.</title>
        <authorList>
            <person name="Edwards R.J."/>
            <person name="Holland S.I."/>
            <person name="Deshpande N.P."/>
            <person name="Wong Y.K."/>
            <person name="Ertan H."/>
            <person name="Manefield M."/>
            <person name="Russell T.L."/>
            <person name="Lee M.J."/>
        </authorList>
    </citation>
    <scope>NUCLEOTIDE SEQUENCE [LARGE SCALE GENOMIC DNA]</scope>
    <source>
        <strain evidence="7 8">DCMF</strain>
    </source>
</reference>
<dbReference type="PANTHER" id="PTHR43133:SF51">
    <property type="entry name" value="RNA POLYMERASE SIGMA FACTOR"/>
    <property type="match status" value="1"/>
</dbReference>
<dbReference type="EMBL" id="CP017634">
    <property type="protein sequence ID" value="ATW26717.1"/>
    <property type="molecule type" value="Genomic_DNA"/>
</dbReference>
<dbReference type="GO" id="GO:0016987">
    <property type="term" value="F:sigma factor activity"/>
    <property type="evidence" value="ECO:0007669"/>
    <property type="project" value="UniProtKB-KW"/>
</dbReference>
<dbReference type="Proteomes" id="UP000323521">
    <property type="component" value="Chromosome"/>
</dbReference>
<dbReference type="OrthoDB" id="9784984at2"/>
<dbReference type="AlphaFoldDB" id="A0A3G1KWE7"/>
<evidence type="ECO:0000256" key="1">
    <source>
        <dbReference type="ARBA" id="ARBA00010641"/>
    </source>
</evidence>
<dbReference type="InterPro" id="IPR039425">
    <property type="entry name" value="RNA_pol_sigma-70-like"/>
</dbReference>
<protein>
    <recommendedName>
        <fullName evidence="9">RNA polymerase sigma factor</fullName>
    </recommendedName>
</protein>
<dbReference type="GO" id="GO:0003677">
    <property type="term" value="F:DNA binding"/>
    <property type="evidence" value="ECO:0007669"/>
    <property type="project" value="InterPro"/>
</dbReference>
<accession>A0A3G1KWE7</accession>
<dbReference type="NCBIfam" id="TIGR02937">
    <property type="entry name" value="sigma70-ECF"/>
    <property type="match status" value="1"/>
</dbReference>
<gene>
    <name evidence="7" type="ORF">DCMF_19870</name>
</gene>
<evidence type="ECO:0000259" key="6">
    <source>
        <dbReference type="Pfam" id="PF08281"/>
    </source>
</evidence>
<dbReference type="Pfam" id="PF08281">
    <property type="entry name" value="Sigma70_r4_2"/>
    <property type="match status" value="1"/>
</dbReference>
<evidence type="ECO:0000313" key="7">
    <source>
        <dbReference type="EMBL" id="ATW26717.1"/>
    </source>
</evidence>
<dbReference type="InterPro" id="IPR036388">
    <property type="entry name" value="WH-like_DNA-bd_sf"/>
</dbReference>
<evidence type="ECO:0000256" key="2">
    <source>
        <dbReference type="ARBA" id="ARBA00023015"/>
    </source>
</evidence>
<evidence type="ECO:0008006" key="9">
    <source>
        <dbReference type="Google" id="ProtNLM"/>
    </source>
</evidence>
<dbReference type="SUPFAM" id="SSF88946">
    <property type="entry name" value="Sigma2 domain of RNA polymerase sigma factors"/>
    <property type="match status" value="1"/>
</dbReference>
<dbReference type="InterPro" id="IPR013325">
    <property type="entry name" value="RNA_pol_sigma_r2"/>
</dbReference>
<keyword evidence="2" id="KW-0805">Transcription regulation</keyword>
<dbReference type="Gene3D" id="1.10.1740.10">
    <property type="match status" value="1"/>
</dbReference>
<keyword evidence="3" id="KW-0731">Sigma factor</keyword>
<feature type="domain" description="RNA polymerase sigma factor 70 region 4 type 2" evidence="6">
    <location>
        <begin position="127"/>
        <end position="178"/>
    </location>
</feature>
<proteinExistence type="inferred from homology"/>
<dbReference type="Pfam" id="PF04542">
    <property type="entry name" value="Sigma70_r2"/>
    <property type="match status" value="1"/>
</dbReference>
<evidence type="ECO:0000256" key="4">
    <source>
        <dbReference type="ARBA" id="ARBA00023163"/>
    </source>
</evidence>
<sequence length="186" mass="21848">MLTSEDNQNQDNEFVYRTLAGDITAFNQLTCKYQKYIENLMIRMGCLPEDAKGLTQSVLLQAYCSLSSFKKESKFSTWLHAIALNKCRNWQRKHSKAKRFQTYIISTLCDNDASPENKYLEKEFITQFRKALNLLPPKYKQVLEMFYFADFSYQEIADKLGSSPRTIETRLYRARKMLKDKLSSIN</sequence>
<dbReference type="SUPFAM" id="SSF88659">
    <property type="entry name" value="Sigma3 and sigma4 domains of RNA polymerase sigma factors"/>
    <property type="match status" value="1"/>
</dbReference>
<feature type="domain" description="RNA polymerase sigma-70 region 2" evidence="5">
    <location>
        <begin position="33"/>
        <end position="96"/>
    </location>
</feature>
<dbReference type="InterPro" id="IPR007627">
    <property type="entry name" value="RNA_pol_sigma70_r2"/>
</dbReference>
<dbReference type="GO" id="GO:0006352">
    <property type="term" value="P:DNA-templated transcription initiation"/>
    <property type="evidence" value="ECO:0007669"/>
    <property type="project" value="InterPro"/>
</dbReference>
<evidence type="ECO:0000313" key="8">
    <source>
        <dbReference type="Proteomes" id="UP000323521"/>
    </source>
</evidence>
<dbReference type="InterPro" id="IPR013324">
    <property type="entry name" value="RNA_pol_sigma_r3/r4-like"/>
</dbReference>
<evidence type="ECO:0000256" key="3">
    <source>
        <dbReference type="ARBA" id="ARBA00023082"/>
    </source>
</evidence>
<keyword evidence="8" id="KW-1185">Reference proteome</keyword>
<organism evidence="7 8">
    <name type="scientific">Formimonas warabiya</name>
    <dbReference type="NCBI Taxonomy" id="1761012"/>
    <lineage>
        <taxon>Bacteria</taxon>
        <taxon>Bacillati</taxon>
        <taxon>Bacillota</taxon>
        <taxon>Clostridia</taxon>
        <taxon>Eubacteriales</taxon>
        <taxon>Peptococcaceae</taxon>
        <taxon>Candidatus Formimonas</taxon>
    </lineage>
</organism>
<dbReference type="Gene3D" id="1.10.10.10">
    <property type="entry name" value="Winged helix-like DNA-binding domain superfamily/Winged helix DNA-binding domain"/>
    <property type="match status" value="1"/>
</dbReference>
<evidence type="ECO:0000259" key="5">
    <source>
        <dbReference type="Pfam" id="PF04542"/>
    </source>
</evidence>
<keyword evidence="4" id="KW-0804">Transcription</keyword>
<comment type="similarity">
    <text evidence="1">Belongs to the sigma-70 factor family. ECF subfamily.</text>
</comment>
<dbReference type="PANTHER" id="PTHR43133">
    <property type="entry name" value="RNA POLYMERASE ECF-TYPE SIGMA FACTO"/>
    <property type="match status" value="1"/>
</dbReference>
<dbReference type="CDD" id="cd06171">
    <property type="entry name" value="Sigma70_r4"/>
    <property type="match status" value="1"/>
</dbReference>
<dbReference type="InterPro" id="IPR013249">
    <property type="entry name" value="RNA_pol_sigma70_r4_t2"/>
</dbReference>